<proteinExistence type="predicted"/>
<gene>
    <name evidence="2" type="ORF">Indivirus_3_50</name>
</gene>
<feature type="compositionally biased region" description="Basic residues" evidence="1">
    <location>
        <begin position="25"/>
        <end position="37"/>
    </location>
</feature>
<protein>
    <submittedName>
        <fullName evidence="2">Uncharacterized protein</fullName>
    </submittedName>
</protein>
<accession>A0A1V0SDP0</accession>
<organism evidence="2">
    <name type="scientific">Indivirus ILV1</name>
    <dbReference type="NCBI Taxonomy" id="1977633"/>
    <lineage>
        <taxon>Viruses</taxon>
        <taxon>Varidnaviria</taxon>
        <taxon>Bamfordvirae</taxon>
        <taxon>Nucleocytoviricota</taxon>
        <taxon>Megaviricetes</taxon>
        <taxon>Imitervirales</taxon>
        <taxon>Mimiviridae</taxon>
        <taxon>Klosneuvirinae</taxon>
        <taxon>Indivirus</taxon>
    </lineage>
</organism>
<sequence length="69" mass="8171">MKSKRNPKQKSKTTNSDTLLEIITGKKKVNVNRKPKSKYYQQKIQPKTQKKSSMRKTRRKDMNLSNQMS</sequence>
<dbReference type="EMBL" id="KY684087">
    <property type="protein sequence ID" value="ARF09801.1"/>
    <property type="molecule type" value="Genomic_DNA"/>
</dbReference>
<feature type="region of interest" description="Disordered" evidence="1">
    <location>
        <begin position="25"/>
        <end position="69"/>
    </location>
</feature>
<evidence type="ECO:0000256" key="1">
    <source>
        <dbReference type="SAM" id="MobiDB-lite"/>
    </source>
</evidence>
<feature type="compositionally biased region" description="Basic residues" evidence="1">
    <location>
        <begin position="48"/>
        <end position="59"/>
    </location>
</feature>
<reference evidence="2" key="1">
    <citation type="journal article" date="2017" name="Science">
        <title>Giant viruses with an expanded complement of translation system components.</title>
        <authorList>
            <person name="Schulz F."/>
            <person name="Yutin N."/>
            <person name="Ivanova N.N."/>
            <person name="Ortega D.R."/>
            <person name="Lee T.K."/>
            <person name="Vierheilig J."/>
            <person name="Daims H."/>
            <person name="Horn M."/>
            <person name="Wagner M."/>
            <person name="Jensen G.J."/>
            <person name="Kyrpides N.C."/>
            <person name="Koonin E.V."/>
            <person name="Woyke T."/>
        </authorList>
    </citation>
    <scope>NUCLEOTIDE SEQUENCE</scope>
    <source>
        <strain evidence="2">ILV1</strain>
    </source>
</reference>
<evidence type="ECO:0000313" key="2">
    <source>
        <dbReference type="EMBL" id="ARF09801.1"/>
    </source>
</evidence>
<name>A0A1V0SDP0_9VIRU</name>